<keyword evidence="2" id="KW-0732">Signal</keyword>
<dbReference type="RefSeq" id="WP_070978584.1">
    <property type="nucleotide sequence ID" value="NZ_CP043420.1"/>
</dbReference>
<dbReference type="STRING" id="657387.BH688_09000"/>
<feature type="chain" id="PRO_5043949339" evidence="2">
    <location>
        <begin position="24"/>
        <end position="172"/>
    </location>
</feature>
<gene>
    <name evidence="3" type="ORF">FY550_12670</name>
</gene>
<feature type="signal peptide" evidence="2">
    <location>
        <begin position="1"/>
        <end position="23"/>
    </location>
</feature>
<dbReference type="AlphaFoldDB" id="A0A1S1NUY2"/>
<sequence length="172" mass="17964">MKSSRRAIALGGLCIALGLGGCAGTTHSPDQQVKEAPVSLTMSDAWQGVLPCVDCQGLETRLILMRSGVTGLPAGYVIDQQSLNGQQDGPKTSRTGDWTIEKGSLTDPKATIFRLDPDTSGAPCLSFQLLESGALRALDCNGSPLHAPREPILQPVQPQRSDASEAPGTATP</sequence>
<reference evidence="3 4" key="1">
    <citation type="submission" date="2019-08" db="EMBL/GenBank/DDBJ databases">
        <title>Complete genome sequence of Kushneria sp. YCWA18, a halophilic phosphate-solubilizing bacterium isolated from Daqiao saltern in China.</title>
        <authorList>
            <person name="Du G.-X."/>
            <person name="Qu L.-Y."/>
        </authorList>
    </citation>
    <scope>NUCLEOTIDE SEQUENCE [LARGE SCALE GENOMIC DNA]</scope>
    <source>
        <strain evidence="3 4">YCWA18</strain>
    </source>
</reference>
<evidence type="ECO:0000313" key="4">
    <source>
        <dbReference type="Proteomes" id="UP000322553"/>
    </source>
</evidence>
<dbReference type="OrthoDB" id="5348860at2"/>
<feature type="region of interest" description="Disordered" evidence="1">
    <location>
        <begin position="82"/>
        <end position="101"/>
    </location>
</feature>
<dbReference type="Gene3D" id="2.40.128.640">
    <property type="match status" value="1"/>
</dbReference>
<dbReference type="EMBL" id="CP043420">
    <property type="protein sequence ID" value="QEL11904.1"/>
    <property type="molecule type" value="Genomic_DNA"/>
</dbReference>
<dbReference type="InterPro" id="IPR007298">
    <property type="entry name" value="Cu-R_lipoprotein_NlpE"/>
</dbReference>
<feature type="region of interest" description="Disordered" evidence="1">
    <location>
        <begin position="142"/>
        <end position="172"/>
    </location>
</feature>
<dbReference type="Pfam" id="PF04170">
    <property type="entry name" value="NlpE"/>
    <property type="match status" value="1"/>
</dbReference>
<name>A0A1S1NUY2_9GAMM</name>
<organism evidence="3 4">
    <name type="scientific">Kushneria phosphatilytica</name>
    <dbReference type="NCBI Taxonomy" id="657387"/>
    <lineage>
        <taxon>Bacteria</taxon>
        <taxon>Pseudomonadati</taxon>
        <taxon>Pseudomonadota</taxon>
        <taxon>Gammaproteobacteria</taxon>
        <taxon>Oceanospirillales</taxon>
        <taxon>Halomonadaceae</taxon>
        <taxon>Kushneria</taxon>
    </lineage>
</organism>
<keyword evidence="4" id="KW-1185">Reference proteome</keyword>
<feature type="compositionally biased region" description="Polar residues" evidence="1">
    <location>
        <begin position="82"/>
        <end position="96"/>
    </location>
</feature>
<evidence type="ECO:0000313" key="3">
    <source>
        <dbReference type="EMBL" id="QEL11904.1"/>
    </source>
</evidence>
<protein>
    <submittedName>
        <fullName evidence="3">Uncharacterized protein</fullName>
    </submittedName>
</protein>
<evidence type="ECO:0000256" key="2">
    <source>
        <dbReference type="SAM" id="SignalP"/>
    </source>
</evidence>
<evidence type="ECO:0000256" key="1">
    <source>
        <dbReference type="SAM" id="MobiDB-lite"/>
    </source>
</evidence>
<dbReference type="KEGG" id="kuy:FY550_12670"/>
<dbReference type="PROSITE" id="PS51257">
    <property type="entry name" value="PROKAR_LIPOPROTEIN"/>
    <property type="match status" value="1"/>
</dbReference>
<proteinExistence type="predicted"/>
<dbReference type="Proteomes" id="UP000322553">
    <property type="component" value="Chromosome"/>
</dbReference>
<accession>A0A1S1NUY2</accession>